<dbReference type="AlphaFoldDB" id="M7NM07"/>
<dbReference type="InterPro" id="IPR058790">
    <property type="entry name" value="BSH_CusB"/>
</dbReference>
<dbReference type="EMBL" id="AODQ01000045">
    <property type="protein sequence ID" value="EMR02790.1"/>
    <property type="molecule type" value="Genomic_DNA"/>
</dbReference>
<dbReference type="RefSeq" id="WP_009195458.1">
    <property type="nucleotide sequence ID" value="NZ_AODQ01000045.1"/>
</dbReference>
<evidence type="ECO:0000259" key="5">
    <source>
        <dbReference type="Pfam" id="PF25967"/>
    </source>
</evidence>
<evidence type="ECO:0000313" key="7">
    <source>
        <dbReference type="Proteomes" id="UP000011910"/>
    </source>
</evidence>
<dbReference type="PANTHER" id="PTHR30469:SF15">
    <property type="entry name" value="HLYD FAMILY OF SECRETION PROTEINS"/>
    <property type="match status" value="1"/>
</dbReference>
<evidence type="ECO:0000256" key="2">
    <source>
        <dbReference type="SAM" id="Coils"/>
    </source>
</evidence>
<dbReference type="Proteomes" id="UP000011910">
    <property type="component" value="Unassembled WGS sequence"/>
</dbReference>
<dbReference type="GO" id="GO:0015562">
    <property type="term" value="F:efflux transmembrane transporter activity"/>
    <property type="evidence" value="ECO:0007669"/>
    <property type="project" value="TreeGrafter"/>
</dbReference>
<feature type="domain" description="CusB-like barrel-sandwich hybrid" evidence="3">
    <location>
        <begin position="98"/>
        <end position="221"/>
    </location>
</feature>
<dbReference type="Gene3D" id="2.40.420.20">
    <property type="match status" value="1"/>
</dbReference>
<evidence type="ECO:0000259" key="3">
    <source>
        <dbReference type="Pfam" id="PF25919"/>
    </source>
</evidence>
<name>M7NM07_9BACT</name>
<dbReference type="GO" id="GO:1990281">
    <property type="term" value="C:efflux pump complex"/>
    <property type="evidence" value="ECO:0007669"/>
    <property type="project" value="TreeGrafter"/>
</dbReference>
<keyword evidence="2" id="KW-0175">Coiled coil</keyword>
<dbReference type="Pfam" id="PF25919">
    <property type="entry name" value="BSH_CusB"/>
    <property type="match status" value="1"/>
</dbReference>
<feature type="coiled-coil region" evidence="2">
    <location>
        <begin position="23"/>
        <end position="60"/>
    </location>
</feature>
<dbReference type="Gene3D" id="2.40.30.170">
    <property type="match status" value="1"/>
</dbReference>
<dbReference type="Gene3D" id="2.40.50.100">
    <property type="match status" value="1"/>
</dbReference>
<evidence type="ECO:0000256" key="1">
    <source>
        <dbReference type="ARBA" id="ARBA00009477"/>
    </source>
</evidence>
<dbReference type="InterPro" id="IPR058792">
    <property type="entry name" value="Beta-barrel_RND_2"/>
</dbReference>
<keyword evidence="7" id="KW-1185">Reference proteome</keyword>
<dbReference type="STRING" id="1279009.ADICEAN_02065"/>
<feature type="coiled-coil region" evidence="2">
    <location>
        <begin position="129"/>
        <end position="194"/>
    </location>
</feature>
<protein>
    <submittedName>
        <fullName evidence="6">Cation efflux system protein CzcB</fullName>
    </submittedName>
</protein>
<accession>M7NM07</accession>
<reference evidence="6 7" key="1">
    <citation type="journal article" date="2013" name="Genome Announc.">
        <title>Draft Genome Sequence of Cesiribacter andamanensis Strain AMV16T, Isolated from a Soil Sample from a Mud Volcano in the Andaman Islands, India.</title>
        <authorList>
            <person name="Shivaji S."/>
            <person name="Ara S."/>
            <person name="Begum Z."/>
            <person name="Srinivas T.N."/>
            <person name="Singh A."/>
            <person name="Kumar Pinnaka A."/>
        </authorList>
    </citation>
    <scope>NUCLEOTIDE SEQUENCE [LARGE SCALE GENOMIC DNA]</scope>
    <source>
        <strain evidence="6 7">AMV16</strain>
    </source>
</reference>
<evidence type="ECO:0000313" key="6">
    <source>
        <dbReference type="EMBL" id="EMR02790.1"/>
    </source>
</evidence>
<dbReference type="PROSITE" id="PS51257">
    <property type="entry name" value="PROKAR_LIPOPROTEIN"/>
    <property type="match status" value="1"/>
</dbReference>
<dbReference type="PANTHER" id="PTHR30469">
    <property type="entry name" value="MULTIDRUG RESISTANCE PROTEIN MDTA"/>
    <property type="match status" value="1"/>
</dbReference>
<dbReference type="InterPro" id="IPR058627">
    <property type="entry name" value="MdtA-like_C"/>
</dbReference>
<dbReference type="eggNOG" id="COG0845">
    <property type="taxonomic scope" value="Bacteria"/>
</dbReference>
<feature type="domain" description="CusB-like beta-barrel" evidence="4">
    <location>
        <begin position="229"/>
        <end position="300"/>
    </location>
</feature>
<dbReference type="NCBIfam" id="TIGR01730">
    <property type="entry name" value="RND_mfp"/>
    <property type="match status" value="1"/>
</dbReference>
<dbReference type="PATRIC" id="fig|1279009.4.peg.2094"/>
<sequence length="388" mass="42813">MNRPTLPVLMAGLVLLAAACSGGTEIDAKKAELKEKKKELQDLRAQISELEKEIAEADPAFGQEVREAQLVTVLPVKQETFEHFVEVSGDVRSDKNVTISAEAMGVVERVLVTEGQQVRRGQSLMSINADVLRNNISELKSQLELATAVYERQKNLWDQKIGTEVQFLQTKANKEALENRLSMLLSQLAQANVTAPFAGTIEEVLIRAGEAASPGMPMLRLVSLQDMSIRADVSERFVGSFKQGDAVEVYFPSLDKTITSTIKAVGQVINPNNRTFTLEARLPNDSELLRPNLLAVLRVKDFEQEGALVVPTHLIQRDRKGDFVYVVEDRDNAKQVTKKHIETGLSYQNETMIKSGLQPSDVLVNEGFRQVSEGVNVKVATETVATAN</sequence>
<gene>
    <name evidence="6" type="primary">czcB</name>
    <name evidence="6" type="ORF">ADICEAN_02065</name>
</gene>
<dbReference type="InterPro" id="IPR006143">
    <property type="entry name" value="RND_pump_MFP"/>
</dbReference>
<evidence type="ECO:0000259" key="4">
    <source>
        <dbReference type="Pfam" id="PF25954"/>
    </source>
</evidence>
<proteinExistence type="inferred from homology"/>
<dbReference type="SUPFAM" id="SSF111369">
    <property type="entry name" value="HlyD-like secretion proteins"/>
    <property type="match status" value="1"/>
</dbReference>
<dbReference type="Pfam" id="PF25954">
    <property type="entry name" value="Beta-barrel_RND_2"/>
    <property type="match status" value="1"/>
</dbReference>
<organism evidence="6 7">
    <name type="scientific">Cesiribacter andamanensis AMV16</name>
    <dbReference type="NCBI Taxonomy" id="1279009"/>
    <lineage>
        <taxon>Bacteria</taxon>
        <taxon>Pseudomonadati</taxon>
        <taxon>Bacteroidota</taxon>
        <taxon>Cytophagia</taxon>
        <taxon>Cytophagales</taxon>
        <taxon>Cesiribacteraceae</taxon>
        <taxon>Cesiribacter</taxon>
    </lineage>
</organism>
<comment type="caution">
    <text evidence="6">The sequence shown here is derived from an EMBL/GenBank/DDBJ whole genome shotgun (WGS) entry which is preliminary data.</text>
</comment>
<dbReference type="Gene3D" id="1.10.287.470">
    <property type="entry name" value="Helix hairpin bin"/>
    <property type="match status" value="1"/>
</dbReference>
<dbReference type="Pfam" id="PF25967">
    <property type="entry name" value="RND-MFP_C"/>
    <property type="match status" value="1"/>
</dbReference>
<feature type="domain" description="Multidrug resistance protein MdtA-like C-terminal permuted SH3" evidence="5">
    <location>
        <begin position="307"/>
        <end position="367"/>
    </location>
</feature>
<comment type="similarity">
    <text evidence="1">Belongs to the membrane fusion protein (MFP) (TC 8.A.1) family.</text>
</comment>